<reference evidence="2" key="1">
    <citation type="journal article" date="2012" name="Nature">
        <title>The tomato genome sequence provides insights into fleshy fruit evolution.</title>
        <authorList>
            <consortium name="Tomato Genome Consortium"/>
        </authorList>
    </citation>
    <scope>NUCLEOTIDE SEQUENCE [LARGE SCALE GENOMIC DNA]</scope>
    <source>
        <strain evidence="2">cv. Heinz 1706</strain>
    </source>
</reference>
<sequence length="59" mass="6364">MKFHAWIFRRREVPERCGASPSQLGEVSGGCPIRQTDGGRSASGERAAFGWPFSGGLLV</sequence>
<proteinExistence type="predicted"/>
<organism evidence="2">
    <name type="scientific">Solanum lycopersicum</name>
    <name type="common">Tomato</name>
    <name type="synonym">Lycopersicon esculentum</name>
    <dbReference type="NCBI Taxonomy" id="4081"/>
    <lineage>
        <taxon>Eukaryota</taxon>
        <taxon>Viridiplantae</taxon>
        <taxon>Streptophyta</taxon>
        <taxon>Embryophyta</taxon>
        <taxon>Tracheophyta</taxon>
        <taxon>Spermatophyta</taxon>
        <taxon>Magnoliopsida</taxon>
        <taxon>eudicotyledons</taxon>
        <taxon>Gunneridae</taxon>
        <taxon>Pentapetalae</taxon>
        <taxon>asterids</taxon>
        <taxon>lamiids</taxon>
        <taxon>Solanales</taxon>
        <taxon>Solanaceae</taxon>
        <taxon>Solanoideae</taxon>
        <taxon>Solaneae</taxon>
        <taxon>Solanum</taxon>
        <taxon>Solanum subgen. Lycopersicon</taxon>
    </lineage>
</organism>
<accession>A0A3Q7EAM3</accession>
<dbReference type="Proteomes" id="UP000004994">
    <property type="component" value="Chromosome 1"/>
</dbReference>
<keyword evidence="3" id="KW-1185">Reference proteome</keyword>
<name>A0A3Q7EAM3_SOLLC</name>
<dbReference type="AlphaFoldDB" id="A0A3Q7EAM3"/>
<dbReference type="Gramene" id="Solyc01g011080.3.1">
    <property type="protein sequence ID" value="Solyc01g011080.3.1.1"/>
    <property type="gene ID" value="Solyc01g011080.3"/>
</dbReference>
<reference evidence="2" key="2">
    <citation type="submission" date="2019-01" db="UniProtKB">
        <authorList>
            <consortium name="EnsemblPlants"/>
        </authorList>
    </citation>
    <scope>IDENTIFICATION</scope>
    <source>
        <strain evidence="2">cv. Heinz 1706</strain>
    </source>
</reference>
<protein>
    <submittedName>
        <fullName evidence="2">Uncharacterized protein</fullName>
    </submittedName>
</protein>
<feature type="region of interest" description="Disordered" evidence="1">
    <location>
        <begin position="19"/>
        <end position="45"/>
    </location>
</feature>
<evidence type="ECO:0000313" key="2">
    <source>
        <dbReference type="EnsemblPlants" id="Solyc01g011080.3.1.1"/>
    </source>
</evidence>
<dbReference type="EnsemblPlants" id="Solyc01g011080.3.1">
    <property type="protein sequence ID" value="Solyc01g011080.3.1.1"/>
    <property type="gene ID" value="Solyc01g011080.3"/>
</dbReference>
<evidence type="ECO:0000256" key="1">
    <source>
        <dbReference type="SAM" id="MobiDB-lite"/>
    </source>
</evidence>
<dbReference type="InParanoid" id="A0A3Q7EAM3"/>
<evidence type="ECO:0000313" key="3">
    <source>
        <dbReference type="Proteomes" id="UP000004994"/>
    </source>
</evidence>